<dbReference type="RefSeq" id="WP_230549433.1">
    <property type="nucleotide sequence ID" value="NZ_JAJISD010000001.1"/>
</dbReference>
<dbReference type="InterPro" id="IPR017871">
    <property type="entry name" value="ABC_transporter-like_CS"/>
</dbReference>
<keyword evidence="4 6" id="KW-0067">ATP-binding</keyword>
<comment type="caution">
    <text evidence="6">The sequence shown here is derived from an EMBL/GenBank/DDBJ whole genome shotgun (WGS) entry which is preliminary data.</text>
</comment>
<evidence type="ECO:0000313" key="6">
    <source>
        <dbReference type="EMBL" id="MCC8428237.1"/>
    </source>
</evidence>
<dbReference type="PANTHER" id="PTHR42788:SF13">
    <property type="entry name" value="ALIPHATIC SULFONATES IMPORT ATP-BINDING PROTEIN SSUB"/>
    <property type="match status" value="1"/>
</dbReference>
<keyword evidence="3" id="KW-0547">Nucleotide-binding</keyword>
<name>A0ABS8KQ94_9HYPH</name>
<dbReference type="SUPFAM" id="SSF52540">
    <property type="entry name" value="P-loop containing nucleoside triphosphate hydrolases"/>
    <property type="match status" value="1"/>
</dbReference>
<evidence type="ECO:0000256" key="1">
    <source>
        <dbReference type="ARBA" id="ARBA00005417"/>
    </source>
</evidence>
<dbReference type="GO" id="GO:0005524">
    <property type="term" value="F:ATP binding"/>
    <property type="evidence" value="ECO:0007669"/>
    <property type="project" value="UniProtKB-KW"/>
</dbReference>
<evidence type="ECO:0000256" key="3">
    <source>
        <dbReference type="ARBA" id="ARBA00022741"/>
    </source>
</evidence>
<gene>
    <name evidence="6" type="ORF">LJ725_04620</name>
</gene>
<proteinExistence type="inferred from homology"/>
<reference evidence="6 7" key="1">
    <citation type="submission" date="2021-11" db="EMBL/GenBank/DDBJ databases">
        <authorList>
            <person name="Lee D.-H."/>
            <person name="Kim S.-B."/>
        </authorList>
    </citation>
    <scope>NUCLEOTIDE SEQUENCE [LARGE SCALE GENOMIC DNA]</scope>
    <source>
        <strain evidence="6 7">KCTC 52223</strain>
    </source>
</reference>
<dbReference type="PANTHER" id="PTHR42788">
    <property type="entry name" value="TAURINE IMPORT ATP-BINDING PROTEIN-RELATED"/>
    <property type="match status" value="1"/>
</dbReference>
<dbReference type="InterPro" id="IPR003439">
    <property type="entry name" value="ABC_transporter-like_ATP-bd"/>
</dbReference>
<dbReference type="PROSITE" id="PS00211">
    <property type="entry name" value="ABC_TRANSPORTER_1"/>
    <property type="match status" value="1"/>
</dbReference>
<dbReference type="PROSITE" id="PS50893">
    <property type="entry name" value="ABC_TRANSPORTER_2"/>
    <property type="match status" value="1"/>
</dbReference>
<dbReference type="CDD" id="cd03293">
    <property type="entry name" value="ABC_NrtD_SsuB_transporters"/>
    <property type="match status" value="1"/>
</dbReference>
<evidence type="ECO:0000313" key="7">
    <source>
        <dbReference type="Proteomes" id="UP001198862"/>
    </source>
</evidence>
<dbReference type="EMBL" id="JAJISD010000001">
    <property type="protein sequence ID" value="MCC8428237.1"/>
    <property type="molecule type" value="Genomic_DNA"/>
</dbReference>
<keyword evidence="7" id="KW-1185">Reference proteome</keyword>
<dbReference type="Gene3D" id="3.40.50.300">
    <property type="entry name" value="P-loop containing nucleotide triphosphate hydrolases"/>
    <property type="match status" value="1"/>
</dbReference>
<dbReference type="InterPro" id="IPR050166">
    <property type="entry name" value="ABC_transporter_ATP-bind"/>
</dbReference>
<evidence type="ECO:0000256" key="2">
    <source>
        <dbReference type="ARBA" id="ARBA00022448"/>
    </source>
</evidence>
<dbReference type="Proteomes" id="UP001198862">
    <property type="component" value="Unassembled WGS sequence"/>
</dbReference>
<accession>A0ABS8KQ94</accession>
<dbReference type="SMART" id="SM00382">
    <property type="entry name" value="AAA"/>
    <property type="match status" value="1"/>
</dbReference>
<keyword evidence="2" id="KW-0813">Transport</keyword>
<dbReference type="InterPro" id="IPR027417">
    <property type="entry name" value="P-loop_NTPase"/>
</dbReference>
<dbReference type="Pfam" id="PF00005">
    <property type="entry name" value="ABC_tran"/>
    <property type="match status" value="1"/>
</dbReference>
<dbReference type="InterPro" id="IPR003593">
    <property type="entry name" value="AAA+_ATPase"/>
</dbReference>
<comment type="similarity">
    <text evidence="1">Belongs to the ABC transporter superfamily.</text>
</comment>
<evidence type="ECO:0000259" key="5">
    <source>
        <dbReference type="PROSITE" id="PS50893"/>
    </source>
</evidence>
<feature type="domain" description="ABC transporter" evidence="5">
    <location>
        <begin position="15"/>
        <end position="247"/>
    </location>
</feature>
<protein>
    <submittedName>
        <fullName evidence="6">ABC transporter ATP-binding protein</fullName>
    </submittedName>
</protein>
<evidence type="ECO:0000256" key="4">
    <source>
        <dbReference type="ARBA" id="ARBA00022840"/>
    </source>
</evidence>
<organism evidence="6 7">
    <name type="scientific">Reyranella aquatilis</name>
    <dbReference type="NCBI Taxonomy" id="2035356"/>
    <lineage>
        <taxon>Bacteria</taxon>
        <taxon>Pseudomonadati</taxon>
        <taxon>Pseudomonadota</taxon>
        <taxon>Alphaproteobacteria</taxon>
        <taxon>Hyphomicrobiales</taxon>
        <taxon>Reyranellaceae</taxon>
        <taxon>Reyranella</taxon>
    </lineage>
</organism>
<sequence length="275" mass="30233">MAFDAPPTFSSKDAVVCRGVGKTWAAGTRRAHNALTGIDLDVAPGEFVVFLGPSGCGKSTLLYLIAGLEDATEGQLWSFGDLVDTPSPERSLIFQETSLFPWLTVWENVSFGLSIRGAGKEERRSVAAEALQRVGLKAAMDKRPDELSGGMRQRVAVARALAMRPKVLLMDEPFAALDVQTRARMQDFLLDVWRDSGASVLFVTHHIDEAVALADRVVVFTSRPGRIKTIVPIDLPRPRNLFSREAEELRIRLTDLLRDEVDRAFAEQEALAVTA</sequence>